<dbReference type="PANTHER" id="PTHR43567:SF1">
    <property type="entry name" value="FLAVOREDOXIN"/>
    <property type="match status" value="1"/>
</dbReference>
<dbReference type="GO" id="GO:0010181">
    <property type="term" value="F:FMN binding"/>
    <property type="evidence" value="ECO:0007669"/>
    <property type="project" value="InterPro"/>
</dbReference>
<dbReference type="Proteomes" id="UP000230025">
    <property type="component" value="Unassembled WGS sequence"/>
</dbReference>
<sequence>MKEVSYSKALSYFGKPSRVVLAICYDRKNERSNPIALGWKMQTSIQPPMVAISVGKTRYSHKLLMETGEFVLAVPGGDNAKEVLFCGTNSGRNIDKLRETNLTPLKAKFIKPDLIKECVVNLECKVSGYFDTGDHTIFAGEVLTSWISEEEKKVLISVGSEEGYQLLLEEKGYRLGVIRG</sequence>
<evidence type="ECO:0000313" key="5">
    <source>
        <dbReference type="EMBL" id="PIW32717.1"/>
    </source>
</evidence>
<proteinExistence type="inferred from homology"/>
<gene>
    <name evidence="5" type="ORF">COW28_05345</name>
</gene>
<dbReference type="InterPro" id="IPR012349">
    <property type="entry name" value="Split_barrel_FMN-bd"/>
</dbReference>
<dbReference type="AlphaFoldDB" id="A0A2M7GXS3"/>
<dbReference type="InterPro" id="IPR052174">
    <property type="entry name" value="Flavoredoxin"/>
</dbReference>
<name>A0A2M7GXS3_9BACT</name>
<comment type="caution">
    <text evidence="5">The sequence shown here is derived from an EMBL/GenBank/DDBJ whole genome shotgun (WGS) entry which is preliminary data.</text>
</comment>
<dbReference type="GO" id="GO:0016646">
    <property type="term" value="F:oxidoreductase activity, acting on the CH-NH group of donors, NAD or NADP as acceptor"/>
    <property type="evidence" value="ECO:0007669"/>
    <property type="project" value="UniProtKB-ARBA"/>
</dbReference>
<protein>
    <recommendedName>
        <fullName evidence="4">Flavin reductase like domain-containing protein</fullName>
    </recommendedName>
</protein>
<evidence type="ECO:0000256" key="2">
    <source>
        <dbReference type="ARBA" id="ARBA00022630"/>
    </source>
</evidence>
<dbReference type="Gene3D" id="2.30.110.10">
    <property type="entry name" value="Electron Transport, Fmn-binding Protein, Chain A"/>
    <property type="match status" value="1"/>
</dbReference>
<keyword evidence="2" id="KW-0285">Flavoprotein</keyword>
<evidence type="ECO:0000256" key="3">
    <source>
        <dbReference type="ARBA" id="ARBA00038054"/>
    </source>
</evidence>
<evidence type="ECO:0000256" key="1">
    <source>
        <dbReference type="ARBA" id="ARBA00001917"/>
    </source>
</evidence>
<dbReference type="SUPFAM" id="SSF50475">
    <property type="entry name" value="FMN-binding split barrel"/>
    <property type="match status" value="1"/>
</dbReference>
<comment type="cofactor">
    <cofactor evidence="1">
        <name>FMN</name>
        <dbReference type="ChEBI" id="CHEBI:58210"/>
    </cofactor>
</comment>
<organism evidence="5 6">
    <name type="scientific">bacterium (Candidatus Ratteibacteria) CG15_BIG_FIL_POST_REV_8_21_14_020_41_12</name>
    <dbReference type="NCBI Taxonomy" id="2014291"/>
    <lineage>
        <taxon>Bacteria</taxon>
        <taxon>Candidatus Ratteibacteria</taxon>
    </lineage>
</organism>
<dbReference type="SMART" id="SM00903">
    <property type="entry name" value="Flavin_Reduct"/>
    <property type="match status" value="1"/>
</dbReference>
<accession>A0A2M7GXS3</accession>
<dbReference type="EMBL" id="PFFY01000251">
    <property type="protein sequence ID" value="PIW32717.1"/>
    <property type="molecule type" value="Genomic_DNA"/>
</dbReference>
<feature type="domain" description="Flavin reductase like" evidence="4">
    <location>
        <begin position="13"/>
        <end position="164"/>
    </location>
</feature>
<comment type="similarity">
    <text evidence="3">Belongs to the flavoredoxin family.</text>
</comment>
<dbReference type="Pfam" id="PF01613">
    <property type="entry name" value="Flavin_Reduct"/>
    <property type="match status" value="1"/>
</dbReference>
<dbReference type="PANTHER" id="PTHR43567">
    <property type="entry name" value="FLAVOREDOXIN-RELATED-RELATED"/>
    <property type="match status" value="1"/>
</dbReference>
<evidence type="ECO:0000259" key="4">
    <source>
        <dbReference type="SMART" id="SM00903"/>
    </source>
</evidence>
<reference evidence="6" key="1">
    <citation type="submission" date="2017-09" db="EMBL/GenBank/DDBJ databases">
        <title>Depth-based differentiation of microbial function through sediment-hosted aquifers and enrichment of novel symbionts in the deep terrestrial subsurface.</title>
        <authorList>
            <person name="Probst A.J."/>
            <person name="Ladd B."/>
            <person name="Jarett J.K."/>
            <person name="Geller-Mcgrath D.E."/>
            <person name="Sieber C.M.K."/>
            <person name="Emerson J.B."/>
            <person name="Anantharaman K."/>
            <person name="Thomas B.C."/>
            <person name="Malmstrom R."/>
            <person name="Stieglmeier M."/>
            <person name="Klingl A."/>
            <person name="Woyke T."/>
            <person name="Ryan C.M."/>
            <person name="Banfield J.F."/>
        </authorList>
    </citation>
    <scope>NUCLEOTIDE SEQUENCE [LARGE SCALE GENOMIC DNA]</scope>
</reference>
<dbReference type="InterPro" id="IPR002563">
    <property type="entry name" value="Flavin_Rdtase-like_dom"/>
</dbReference>
<evidence type="ECO:0000313" key="6">
    <source>
        <dbReference type="Proteomes" id="UP000230025"/>
    </source>
</evidence>